<gene>
    <name evidence="1" type="ORF">INH39_30200</name>
</gene>
<dbReference type="PANTHER" id="PTHR12993">
    <property type="entry name" value="N-ACETYLGLUCOSAMINYL-PHOSPHATIDYLINOSITOL DE-N-ACETYLASE-RELATED"/>
    <property type="match status" value="1"/>
</dbReference>
<dbReference type="SUPFAM" id="SSF102588">
    <property type="entry name" value="LmbE-like"/>
    <property type="match status" value="1"/>
</dbReference>
<name>A0ABY4A4E4_9BURK</name>
<protein>
    <submittedName>
        <fullName evidence="1">PIG-L family deacetylase</fullName>
    </submittedName>
</protein>
<dbReference type="PANTHER" id="PTHR12993:SF29">
    <property type="entry name" value="BLR3841 PROTEIN"/>
    <property type="match status" value="1"/>
</dbReference>
<organism evidence="1 2">
    <name type="scientific">Massilia violaceinigra</name>
    <dbReference type="NCBI Taxonomy" id="2045208"/>
    <lineage>
        <taxon>Bacteria</taxon>
        <taxon>Pseudomonadati</taxon>
        <taxon>Pseudomonadota</taxon>
        <taxon>Betaproteobacteria</taxon>
        <taxon>Burkholderiales</taxon>
        <taxon>Oxalobacteraceae</taxon>
        <taxon>Telluria group</taxon>
        <taxon>Massilia</taxon>
    </lineage>
</organism>
<proteinExistence type="predicted"/>
<dbReference type="Gene3D" id="3.40.50.10320">
    <property type="entry name" value="LmbE-like"/>
    <property type="match status" value="1"/>
</dbReference>
<dbReference type="Proteomes" id="UP000831532">
    <property type="component" value="Chromosome"/>
</dbReference>
<dbReference type="EMBL" id="CP063361">
    <property type="protein sequence ID" value="UOD29612.1"/>
    <property type="molecule type" value="Genomic_DNA"/>
</dbReference>
<dbReference type="Pfam" id="PF02585">
    <property type="entry name" value="PIG-L"/>
    <property type="match status" value="1"/>
</dbReference>
<sequence length="254" mass="27146">MAVVSQANSRHISGAGTTADAWRACDLLAAVPFITAAELVPPGARAIIVAPHPDDETLACGGLIQALHAAGRDVRIMSVTDGDASHPGSVLWPPAALAERRAQELRAALDRLGTPALAAQRLHVPDGAVAQHEAALHRAIAMCVQPGDVLLTTWRFDGHPDHEACGRTCAAAAAASGNRLIEFPVWAWHWATPDSSALPWPRARKLLLAPDQKERKRRAAAAFCSQTEERDHDGPVLPQSALARLVTHQELYFL</sequence>
<keyword evidence="2" id="KW-1185">Reference proteome</keyword>
<evidence type="ECO:0000313" key="1">
    <source>
        <dbReference type="EMBL" id="UOD29612.1"/>
    </source>
</evidence>
<evidence type="ECO:0000313" key="2">
    <source>
        <dbReference type="Proteomes" id="UP000831532"/>
    </source>
</evidence>
<reference evidence="1 2" key="1">
    <citation type="submission" date="2020-10" db="EMBL/GenBank/DDBJ databases">
        <title>Genome analysis of Massilia species.</title>
        <authorList>
            <person name="Jung D.-H."/>
        </authorList>
    </citation>
    <scope>NUCLEOTIDE SEQUENCE [LARGE SCALE GENOMIC DNA]</scope>
    <source>
        <strain evidence="2">sipir</strain>
    </source>
</reference>
<dbReference type="InterPro" id="IPR024078">
    <property type="entry name" value="LmbE-like_dom_sf"/>
</dbReference>
<dbReference type="RefSeq" id="WP_243490829.1">
    <property type="nucleotide sequence ID" value="NZ_CP063361.1"/>
</dbReference>
<accession>A0ABY4A4E4</accession>
<dbReference type="InterPro" id="IPR003737">
    <property type="entry name" value="GlcNAc_PI_deacetylase-related"/>
</dbReference>